<name>A0A2T4BC44_9HYPO</name>
<dbReference type="InterPro" id="IPR055528">
    <property type="entry name" value="DUF7102"/>
</dbReference>
<evidence type="ECO:0000313" key="4">
    <source>
        <dbReference type="EMBL" id="PTB66903.1"/>
    </source>
</evidence>
<evidence type="ECO:0000259" key="3">
    <source>
        <dbReference type="Pfam" id="PF23395"/>
    </source>
</evidence>
<dbReference type="GeneID" id="36605818"/>
<dbReference type="OrthoDB" id="3647246at2759"/>
<dbReference type="Pfam" id="PF23394">
    <property type="entry name" value="DUF7102"/>
    <property type="match status" value="1"/>
</dbReference>
<feature type="domain" description="SAM-like" evidence="3">
    <location>
        <begin position="813"/>
        <end position="877"/>
    </location>
</feature>
<dbReference type="AlphaFoldDB" id="A0A2T4BC44"/>
<keyword evidence="5" id="KW-1185">Reference proteome</keyword>
<organism evidence="4 5">
    <name type="scientific">Trichoderma citrinoviride</name>
    <dbReference type="NCBI Taxonomy" id="58853"/>
    <lineage>
        <taxon>Eukaryota</taxon>
        <taxon>Fungi</taxon>
        <taxon>Dikarya</taxon>
        <taxon>Ascomycota</taxon>
        <taxon>Pezizomycotina</taxon>
        <taxon>Sordariomycetes</taxon>
        <taxon>Hypocreomycetidae</taxon>
        <taxon>Hypocreales</taxon>
        <taxon>Hypocreaceae</taxon>
        <taxon>Trichoderma</taxon>
    </lineage>
</organism>
<dbReference type="InterPro" id="IPR057559">
    <property type="entry name" value="SAM_6"/>
</dbReference>
<sequence length="886" mass="99085">MTQPPGKSIERIETADEYGRREKCFINHRRHPYTFQSHIPSIQSTKQVTGKDGLVAQHGLRIAALPNPRLCEDIFDQDQCHSKDLERFLQDSPSKLSLSYSGDLLKDLYVPVDELDLGSSPENDLQEYLQDVRAKRNRNPFRQWLPLAHTRTERDEGFNFPPEMERLWAQLNRELDVDKPVLSDAAKDLLSAQSKSLSMLEYKDLCTQQTNILTIIQYQYSCLDPISPPLSPVSDDAEPFIPDAGTAVIDLSSEPSTPGRSVVEDIERDLDSDPVVSSTFMTSPSTGDLPRLIQSCHSVIQDTKTEAPLVSTSSDAPTEDNPLAGVHLPLVGDGEEGAINLLEEKGQFEDAFMTLLEDRQYYANQLVSQERFDPADSTCRIPVPLLDFDIPPPEWAIGHLTAKMHFMFLRKSTPTTYELSPVSRDPRSEKSLRWAFFPPQKEHPMLNDGLMVPDDTLAKYLSEEETSHLSSRTFVSIQQDLEVFRLQEDEEIEETFSQDVEADEEQLINTQPTENPITTPSVQGNISKEMKTQSLPELNGPLRRKHDDDALRLLPRSYDTSATSILLHNFMELRGIKRPRLNTEPPAASQPRDALPPKSAREEAESNDREATLSGVAKEMLPAAVPQFELPSEKASVIVSVDLSRQILRRMESSWAPENLIDVDHSRHNTQSWPPGASRPKEVISPLSFEADISLSPSTGIIITNILKVRQRPLPGSQHLAPLRERVQKVSQKYETLIVLVSETNSQGEFMGTLAPSDTAAYADFVGFAAALGGDVDVHFVPEATGTMGSWVLAYMCRYSSQCVAALSRFLASEETPWELLLRRAGMNVFAAKVLSKTLFEQAGESGLAAFLNMPVRERVRRYGSLLGGEKVLLVTGKVLDRRWGD</sequence>
<dbReference type="EMBL" id="KZ680212">
    <property type="protein sequence ID" value="PTB66903.1"/>
    <property type="molecule type" value="Genomic_DNA"/>
</dbReference>
<dbReference type="Proteomes" id="UP000241546">
    <property type="component" value="Unassembled WGS sequence"/>
</dbReference>
<proteinExistence type="predicted"/>
<feature type="compositionally biased region" description="Basic and acidic residues" evidence="1">
    <location>
        <begin position="599"/>
        <end position="611"/>
    </location>
</feature>
<reference evidence="5" key="1">
    <citation type="submission" date="2016-07" db="EMBL/GenBank/DDBJ databases">
        <title>Multiple horizontal gene transfer events from other fungi enriched the ability of initially mycotrophic Trichoderma (Ascomycota) to feed on dead plant biomass.</title>
        <authorList>
            <consortium name="DOE Joint Genome Institute"/>
            <person name="Atanasova L."/>
            <person name="Chenthamara K."/>
            <person name="Zhang J."/>
            <person name="Grujic M."/>
            <person name="Henrissat B."/>
            <person name="Kuo A."/>
            <person name="Aerts A."/>
            <person name="Salamov A."/>
            <person name="Lipzen A."/>
            <person name="Labutti K."/>
            <person name="Barry K."/>
            <person name="Miao Y."/>
            <person name="Rahimi M.J."/>
            <person name="Shen Q."/>
            <person name="Grigoriev I.V."/>
            <person name="Kubicek C.P."/>
            <person name="Druzhinina I.S."/>
        </authorList>
    </citation>
    <scope>NUCLEOTIDE SEQUENCE [LARGE SCALE GENOMIC DNA]</scope>
    <source>
        <strain evidence="5">TUCIM 6016</strain>
    </source>
</reference>
<evidence type="ECO:0000259" key="2">
    <source>
        <dbReference type="Pfam" id="PF23394"/>
    </source>
</evidence>
<evidence type="ECO:0000313" key="5">
    <source>
        <dbReference type="Proteomes" id="UP000241546"/>
    </source>
</evidence>
<dbReference type="Pfam" id="PF23395">
    <property type="entry name" value="SAM_6"/>
    <property type="match status" value="1"/>
</dbReference>
<dbReference type="RefSeq" id="XP_024750223.1">
    <property type="nucleotide sequence ID" value="XM_024897700.1"/>
</dbReference>
<evidence type="ECO:0000256" key="1">
    <source>
        <dbReference type="SAM" id="MobiDB-lite"/>
    </source>
</evidence>
<feature type="domain" description="DUF7102" evidence="2">
    <location>
        <begin position="636"/>
        <end position="801"/>
    </location>
</feature>
<gene>
    <name evidence="4" type="ORF">BBK36DRAFT_160476</name>
</gene>
<accession>A0A2T4BC44</accession>
<protein>
    <submittedName>
        <fullName evidence="4">Uncharacterized protein</fullName>
    </submittedName>
</protein>
<feature type="region of interest" description="Disordered" evidence="1">
    <location>
        <begin position="578"/>
        <end position="611"/>
    </location>
</feature>